<gene>
    <name evidence="1" type="ORF">QUG93_00285</name>
</gene>
<evidence type="ECO:0000313" key="2">
    <source>
        <dbReference type="Proteomes" id="UP001236404"/>
    </source>
</evidence>
<keyword evidence="2" id="KW-1185">Reference proteome</keyword>
<reference evidence="1 2" key="1">
    <citation type="submission" date="2023-06" db="EMBL/GenBank/DDBJ databases">
        <authorList>
            <person name="Feng G."/>
            <person name="Li J."/>
            <person name="Zhu H."/>
        </authorList>
    </citation>
    <scope>NUCLEOTIDE SEQUENCE [LARGE SCALE GENOMIC DNA]</scope>
    <source>
        <strain evidence="1 2">RHCKG28</strain>
    </source>
</reference>
<evidence type="ECO:0008006" key="3">
    <source>
        <dbReference type="Google" id="ProtNLM"/>
    </source>
</evidence>
<organism evidence="1 2">
    <name type="scientific">Curtobacterium caseinilyticum</name>
    <dbReference type="NCBI Taxonomy" id="3055137"/>
    <lineage>
        <taxon>Bacteria</taxon>
        <taxon>Bacillati</taxon>
        <taxon>Actinomycetota</taxon>
        <taxon>Actinomycetes</taxon>
        <taxon>Micrococcales</taxon>
        <taxon>Microbacteriaceae</taxon>
        <taxon>Curtobacterium</taxon>
    </lineage>
</organism>
<proteinExistence type="predicted"/>
<name>A0ABT7TL77_9MICO</name>
<dbReference type="Gene3D" id="3.40.50.1820">
    <property type="entry name" value="alpha/beta hydrolase"/>
    <property type="match status" value="1"/>
</dbReference>
<sequence>MAGTTASTLRTRDGVTLAYTEPAVVPSTVVLCDDSAAVLPDPVADRLAATGWTVQRLPGVHHDMQLEDPERVSRVVDDALTRA</sequence>
<comment type="caution">
    <text evidence="1">The sequence shown here is derived from an EMBL/GenBank/DDBJ whole genome shotgun (WGS) entry which is preliminary data.</text>
</comment>
<dbReference type="SUPFAM" id="SSF53474">
    <property type="entry name" value="alpha/beta-Hydrolases"/>
    <property type="match status" value="1"/>
</dbReference>
<dbReference type="Proteomes" id="UP001236404">
    <property type="component" value="Unassembled WGS sequence"/>
</dbReference>
<dbReference type="EMBL" id="JAUCMN010000001">
    <property type="protein sequence ID" value="MDM7890119.1"/>
    <property type="molecule type" value="Genomic_DNA"/>
</dbReference>
<dbReference type="RefSeq" id="WP_289471640.1">
    <property type="nucleotide sequence ID" value="NZ_JAUCMN010000001.1"/>
</dbReference>
<evidence type="ECO:0000313" key="1">
    <source>
        <dbReference type="EMBL" id="MDM7890119.1"/>
    </source>
</evidence>
<accession>A0ABT7TL77</accession>
<protein>
    <recommendedName>
        <fullName evidence="3">Alpha/beta hydrolase</fullName>
    </recommendedName>
</protein>
<dbReference type="InterPro" id="IPR029058">
    <property type="entry name" value="AB_hydrolase_fold"/>
</dbReference>